<dbReference type="SUPFAM" id="SSF56104">
    <property type="entry name" value="SAICAR synthase-like"/>
    <property type="match status" value="1"/>
</dbReference>
<feature type="domain" description="SAICAR synthetase/ADE2 N-terminal" evidence="9">
    <location>
        <begin position="25"/>
        <end position="261"/>
    </location>
</feature>
<reference evidence="10 11" key="1">
    <citation type="submission" date="2020-04" db="EMBL/GenBank/DDBJ databases">
        <title>Draft genome of Pyxidicoccus fallax type strain.</title>
        <authorList>
            <person name="Whitworth D.E."/>
        </authorList>
    </citation>
    <scope>NUCLEOTIDE SEQUENCE [LARGE SCALE GENOMIC DNA]</scope>
    <source>
        <strain evidence="10 11">DSM 14698</strain>
    </source>
</reference>
<name>A0A848LV71_9BACT</name>
<dbReference type="GO" id="GO:0005524">
    <property type="term" value="F:ATP binding"/>
    <property type="evidence" value="ECO:0007669"/>
    <property type="project" value="UniProtKB-KW"/>
</dbReference>
<evidence type="ECO:0000256" key="6">
    <source>
        <dbReference type="ARBA" id="ARBA00022840"/>
    </source>
</evidence>
<dbReference type="InterPro" id="IPR028923">
    <property type="entry name" value="SAICAR_synt/ADE2_N"/>
</dbReference>
<comment type="pathway">
    <text evidence="1 8">Purine metabolism; IMP biosynthesis via de novo pathway; 5-amino-1-(5-phospho-D-ribosyl)imidazole-4-carboxamide from 5-amino-1-(5-phospho-D-ribosyl)imidazole-4-carboxylate: step 1/2.</text>
</comment>
<dbReference type="NCBIfam" id="NF010568">
    <property type="entry name" value="PRK13961.1"/>
    <property type="match status" value="1"/>
</dbReference>
<gene>
    <name evidence="8" type="primary">purC</name>
    <name evidence="10" type="ORF">HG543_43590</name>
</gene>
<evidence type="ECO:0000313" key="10">
    <source>
        <dbReference type="EMBL" id="NMO21686.1"/>
    </source>
</evidence>
<dbReference type="Gene3D" id="3.30.200.20">
    <property type="entry name" value="Phosphorylase Kinase, domain 1"/>
    <property type="match status" value="1"/>
</dbReference>
<dbReference type="UniPathway" id="UPA00074">
    <property type="reaction ID" value="UER00131"/>
</dbReference>
<evidence type="ECO:0000313" key="11">
    <source>
        <dbReference type="Proteomes" id="UP000518300"/>
    </source>
</evidence>
<dbReference type="PANTHER" id="PTHR43700">
    <property type="entry name" value="PHOSPHORIBOSYLAMINOIMIDAZOLE-SUCCINOCARBOXAMIDE SYNTHASE"/>
    <property type="match status" value="1"/>
</dbReference>
<dbReference type="Pfam" id="PF01259">
    <property type="entry name" value="SAICAR_synt"/>
    <property type="match status" value="1"/>
</dbReference>
<sequence>MDTSALHAQLSLTLKQTDLPSLGQQYRGKVRETYRQGEQLILVTTDRLSAFDHILTTIPFKGEVLNRLSAFWFERTKHICPNHVLDVPDANVTVARACQPFAIEVVVRGYLTGSLWRDYQKGTHTAYGVPFPDGMRKDAAFPEPIITPSTKAEYGQHDEPISEKELLARGLASSRDWARISEAAKGLFLEGQKWARTRGLILVDTKYEFGKVGDTLYVIDEMHTPDSSRYWVADEYDARLARGEDQRMLDKENIRQWLIRERNFSGQGTPPVIPDDVRMDLATKYIAAYERITGTPLALQPGDVHARIERNLRAKGYLK</sequence>
<evidence type="ECO:0000256" key="4">
    <source>
        <dbReference type="ARBA" id="ARBA00022741"/>
    </source>
</evidence>
<dbReference type="GO" id="GO:0006189">
    <property type="term" value="P:'de novo' IMP biosynthetic process"/>
    <property type="evidence" value="ECO:0007669"/>
    <property type="project" value="UniProtKB-UniRule"/>
</dbReference>
<dbReference type="RefSeq" id="WP_169350863.1">
    <property type="nucleotide sequence ID" value="NZ_JABBJJ010000343.1"/>
</dbReference>
<dbReference type="FunFam" id="3.30.200.20:FF:000199">
    <property type="entry name" value="Phosphoribosylaminoimidazole-succinocarboxamide synthase"/>
    <property type="match status" value="1"/>
</dbReference>
<organism evidence="10 11">
    <name type="scientific">Pyxidicoccus fallax</name>
    <dbReference type="NCBI Taxonomy" id="394095"/>
    <lineage>
        <taxon>Bacteria</taxon>
        <taxon>Pseudomonadati</taxon>
        <taxon>Myxococcota</taxon>
        <taxon>Myxococcia</taxon>
        <taxon>Myxococcales</taxon>
        <taxon>Cystobacterineae</taxon>
        <taxon>Myxococcaceae</taxon>
        <taxon>Pyxidicoccus</taxon>
    </lineage>
</organism>
<evidence type="ECO:0000256" key="2">
    <source>
        <dbReference type="ARBA" id="ARBA00010190"/>
    </source>
</evidence>
<comment type="catalytic activity">
    <reaction evidence="7 8">
        <text>5-amino-1-(5-phospho-D-ribosyl)imidazole-4-carboxylate + L-aspartate + ATP = (2S)-2-[5-amino-1-(5-phospho-beta-D-ribosyl)imidazole-4-carboxamido]succinate + ADP + phosphate + 2 H(+)</text>
        <dbReference type="Rhea" id="RHEA:22628"/>
        <dbReference type="ChEBI" id="CHEBI:15378"/>
        <dbReference type="ChEBI" id="CHEBI:29991"/>
        <dbReference type="ChEBI" id="CHEBI:30616"/>
        <dbReference type="ChEBI" id="CHEBI:43474"/>
        <dbReference type="ChEBI" id="CHEBI:58443"/>
        <dbReference type="ChEBI" id="CHEBI:77657"/>
        <dbReference type="ChEBI" id="CHEBI:456216"/>
        <dbReference type="EC" id="6.3.2.6"/>
    </reaction>
</comment>
<evidence type="ECO:0000256" key="3">
    <source>
        <dbReference type="ARBA" id="ARBA00022598"/>
    </source>
</evidence>
<dbReference type="InterPro" id="IPR018236">
    <property type="entry name" value="SAICAR_synthetase_CS"/>
</dbReference>
<dbReference type="CDD" id="cd01414">
    <property type="entry name" value="SAICAR_synt_Sc"/>
    <property type="match status" value="1"/>
</dbReference>
<dbReference type="EMBL" id="JABBJJ010000343">
    <property type="protein sequence ID" value="NMO21686.1"/>
    <property type="molecule type" value="Genomic_DNA"/>
</dbReference>
<dbReference type="PANTHER" id="PTHR43700:SF1">
    <property type="entry name" value="PHOSPHORIBOSYLAMINOIMIDAZOLE-SUCCINOCARBOXAMIDE SYNTHASE"/>
    <property type="match status" value="1"/>
</dbReference>
<comment type="caution">
    <text evidence="10">The sequence shown here is derived from an EMBL/GenBank/DDBJ whole genome shotgun (WGS) entry which is preliminary data.</text>
</comment>
<dbReference type="Proteomes" id="UP000518300">
    <property type="component" value="Unassembled WGS sequence"/>
</dbReference>
<dbReference type="Gene3D" id="3.30.470.20">
    <property type="entry name" value="ATP-grasp fold, B domain"/>
    <property type="match status" value="1"/>
</dbReference>
<evidence type="ECO:0000256" key="8">
    <source>
        <dbReference type="HAMAP-Rule" id="MF_00137"/>
    </source>
</evidence>
<keyword evidence="5 8" id="KW-0658">Purine biosynthesis</keyword>
<dbReference type="NCBIfam" id="NF009251">
    <property type="entry name" value="PRK12607.1"/>
    <property type="match status" value="1"/>
</dbReference>
<dbReference type="GO" id="GO:0005737">
    <property type="term" value="C:cytoplasm"/>
    <property type="evidence" value="ECO:0007669"/>
    <property type="project" value="TreeGrafter"/>
</dbReference>
<evidence type="ECO:0000259" key="9">
    <source>
        <dbReference type="Pfam" id="PF01259"/>
    </source>
</evidence>
<dbReference type="EC" id="6.3.2.6" evidence="8"/>
<keyword evidence="4 8" id="KW-0547">Nucleotide-binding</keyword>
<proteinExistence type="inferred from homology"/>
<dbReference type="GO" id="GO:0004639">
    <property type="term" value="F:phosphoribosylaminoimidazolesuccinocarboxamide synthase activity"/>
    <property type="evidence" value="ECO:0007669"/>
    <property type="project" value="UniProtKB-UniRule"/>
</dbReference>
<dbReference type="PROSITE" id="PS01058">
    <property type="entry name" value="SAICAR_SYNTHETASE_2"/>
    <property type="match status" value="1"/>
</dbReference>
<evidence type="ECO:0000256" key="1">
    <source>
        <dbReference type="ARBA" id="ARBA00004672"/>
    </source>
</evidence>
<keyword evidence="11" id="KW-1185">Reference proteome</keyword>
<comment type="similarity">
    <text evidence="2 8">Belongs to the SAICAR synthetase family.</text>
</comment>
<keyword evidence="3 8" id="KW-0436">Ligase</keyword>
<protein>
    <recommendedName>
        <fullName evidence="8">Phosphoribosylaminoimidazole-succinocarboxamide synthase</fullName>
        <ecNumber evidence="8">6.3.2.6</ecNumber>
    </recommendedName>
    <alternativeName>
        <fullName evidence="8">SAICAR synthetase</fullName>
    </alternativeName>
</protein>
<keyword evidence="6 8" id="KW-0067">ATP-binding</keyword>
<accession>A0A848LV71</accession>
<dbReference type="AlphaFoldDB" id="A0A848LV71"/>
<evidence type="ECO:0000256" key="7">
    <source>
        <dbReference type="ARBA" id="ARBA00048475"/>
    </source>
</evidence>
<dbReference type="HAMAP" id="MF_00137">
    <property type="entry name" value="SAICAR_synth"/>
    <property type="match status" value="1"/>
</dbReference>
<evidence type="ECO:0000256" key="5">
    <source>
        <dbReference type="ARBA" id="ARBA00022755"/>
    </source>
</evidence>